<proteinExistence type="predicted"/>
<evidence type="ECO:0000313" key="1">
    <source>
        <dbReference type="EMBL" id="KAI0094202.1"/>
    </source>
</evidence>
<keyword evidence="2" id="KW-1185">Reference proteome</keyword>
<protein>
    <submittedName>
        <fullName evidence="1">Sphingomyelin phosphodiesterase</fullName>
    </submittedName>
</protein>
<dbReference type="EMBL" id="MU274900">
    <property type="protein sequence ID" value="KAI0094202.1"/>
    <property type="molecule type" value="Genomic_DNA"/>
</dbReference>
<reference evidence="1" key="1">
    <citation type="journal article" date="2021" name="Environ. Microbiol.">
        <title>Gene family expansions and transcriptome signatures uncover fungal adaptations to wood decay.</title>
        <authorList>
            <person name="Hage H."/>
            <person name="Miyauchi S."/>
            <person name="Viragh M."/>
            <person name="Drula E."/>
            <person name="Min B."/>
            <person name="Chaduli D."/>
            <person name="Navarro D."/>
            <person name="Favel A."/>
            <person name="Norest M."/>
            <person name="Lesage-Meessen L."/>
            <person name="Balint B."/>
            <person name="Merenyi Z."/>
            <person name="de Eugenio L."/>
            <person name="Morin E."/>
            <person name="Martinez A.T."/>
            <person name="Baldrian P."/>
            <person name="Stursova M."/>
            <person name="Martinez M.J."/>
            <person name="Novotny C."/>
            <person name="Magnuson J.K."/>
            <person name="Spatafora J.W."/>
            <person name="Maurice S."/>
            <person name="Pangilinan J."/>
            <person name="Andreopoulos W."/>
            <person name="LaButti K."/>
            <person name="Hundley H."/>
            <person name="Na H."/>
            <person name="Kuo A."/>
            <person name="Barry K."/>
            <person name="Lipzen A."/>
            <person name="Henrissat B."/>
            <person name="Riley R."/>
            <person name="Ahrendt S."/>
            <person name="Nagy L.G."/>
            <person name="Grigoriev I.V."/>
            <person name="Martin F."/>
            <person name="Rosso M.N."/>
        </authorList>
    </citation>
    <scope>NUCLEOTIDE SEQUENCE</scope>
    <source>
        <strain evidence="1">CBS 384.51</strain>
    </source>
</reference>
<gene>
    <name evidence="1" type="ORF">BDY19DRAFT_911720</name>
</gene>
<organism evidence="1 2">
    <name type="scientific">Irpex rosettiformis</name>
    <dbReference type="NCBI Taxonomy" id="378272"/>
    <lineage>
        <taxon>Eukaryota</taxon>
        <taxon>Fungi</taxon>
        <taxon>Dikarya</taxon>
        <taxon>Basidiomycota</taxon>
        <taxon>Agaricomycotina</taxon>
        <taxon>Agaricomycetes</taxon>
        <taxon>Polyporales</taxon>
        <taxon>Irpicaceae</taxon>
        <taxon>Irpex</taxon>
    </lineage>
</organism>
<comment type="caution">
    <text evidence="1">The sequence shown here is derived from an EMBL/GenBank/DDBJ whole genome shotgun (WGS) entry which is preliminary data.</text>
</comment>
<evidence type="ECO:0000313" key="2">
    <source>
        <dbReference type="Proteomes" id="UP001055072"/>
    </source>
</evidence>
<accession>A0ACB8UJC5</accession>
<sequence length="697" mass="76061">MLHSRLLITLTALLARHATAAAASEDTVQLGPSVYTAPGVFPTSVFKHYYNDPTATTAQPQPVITDPISHKVYPLSLTDPDHLPRNNTNDPHPLPPRASSSLLLQHAITQVLSIVSNPVFGNNTCTKCQASLEVAKFLAMAAPEEGPTLAVTLCNHFGFNKDCATMFGPLGLGGVVTQVVANADVGGYDGQMLCQNFFGGLCPIPPVSPLNLTGWFAKPKPNPLPAPKQPSGKRLKVLHISDLHLDTRYANGAEANCTGGMCCRTNTNPNHTVVLPAPRFGTFLCDTPYSLALAALPSIPILTNTAKTGFDLTLYTGDLVAHDPDNQLSRDYVRYHETAIFDLLKRILGTGPVYSAVGNHDSYNVAQDAPHSLNPPLASQFSWNYDHLAALWSYEGWLPTSSVQDARTHYAGYAVSRRDGLRIISLNTNLWIRANYFNYINMTSHDPSGMLRFLTDELEDAEEKGERVWIIGHVLSGWDGSNGLGNPTDLCMWFYVLTSSVDVDRFSPHVIANIFWGHTHEDQLSIFYANNATNMSAETAQAVSWVGPSLTPITRLNSGFRLYEVDSATFEVLDAHTWFSDVSTFPSLDHSDSNVGPTYEYEYSTRAAYGVNVTEWGPNDPLNATWWHLVTEQMSVNPSLVSTFNTFQGKSSVMSPNCTNAHCGLAKVCYIRSGSVPLARENCIPGFGSVQSPFSGK</sequence>
<dbReference type="Proteomes" id="UP001055072">
    <property type="component" value="Unassembled WGS sequence"/>
</dbReference>
<name>A0ACB8UJC5_9APHY</name>